<name>A0A382IC34_9ZZZZ</name>
<organism evidence="1">
    <name type="scientific">marine metagenome</name>
    <dbReference type="NCBI Taxonomy" id="408172"/>
    <lineage>
        <taxon>unclassified sequences</taxon>
        <taxon>metagenomes</taxon>
        <taxon>ecological metagenomes</taxon>
    </lineage>
</organism>
<protein>
    <submittedName>
        <fullName evidence="1">Uncharacterized protein</fullName>
    </submittedName>
</protein>
<evidence type="ECO:0000313" key="1">
    <source>
        <dbReference type="EMBL" id="SVB97200.1"/>
    </source>
</evidence>
<proteinExistence type="predicted"/>
<reference evidence="1" key="1">
    <citation type="submission" date="2018-05" db="EMBL/GenBank/DDBJ databases">
        <authorList>
            <person name="Lanie J.A."/>
            <person name="Ng W.-L."/>
            <person name="Kazmierczak K.M."/>
            <person name="Andrzejewski T.M."/>
            <person name="Davidsen T.M."/>
            <person name="Wayne K.J."/>
            <person name="Tettelin H."/>
            <person name="Glass J.I."/>
            <person name="Rusch D."/>
            <person name="Podicherti R."/>
            <person name="Tsui H.-C.T."/>
            <person name="Winkler M.E."/>
        </authorList>
    </citation>
    <scope>NUCLEOTIDE SEQUENCE</scope>
</reference>
<dbReference type="AlphaFoldDB" id="A0A382IC34"/>
<dbReference type="EMBL" id="UINC01066462">
    <property type="protein sequence ID" value="SVB97200.1"/>
    <property type="molecule type" value="Genomic_DNA"/>
</dbReference>
<accession>A0A382IC34</accession>
<sequence length="66" mass="8214">MKMNEYLGQKVSRYCEERKKRNINTNVYDVWKEFETDWWNLAAVLYGQWLKETSNFKTKELSEQEW</sequence>
<gene>
    <name evidence="1" type="ORF">METZ01_LOCUS250054</name>
</gene>